<dbReference type="Pfam" id="PF12974">
    <property type="entry name" value="Phosphonate-bd"/>
    <property type="match status" value="1"/>
</dbReference>
<keyword evidence="12" id="KW-1185">Reference proteome</keyword>
<gene>
    <name evidence="11" type="ORF">M983_0525</name>
</gene>
<dbReference type="InterPro" id="IPR053527">
    <property type="entry name" value="Tetrathionate_sensor_kinase"/>
</dbReference>
<evidence type="ECO:0000256" key="4">
    <source>
        <dbReference type="ARBA" id="ARBA00022679"/>
    </source>
</evidence>
<dbReference type="PATRIC" id="fig|1354337.4.peg.541"/>
<sequence length="580" mass="65650">RQKFAIHLWLFLFTLTLSFYGVAKEWTIGVLALRGDAATQRHWHTLIDTLNTQLPTEKFVLKPLDLSEMKQSVADKSIDFLLTNPAQFIQLDSAYALRWLLSLRSSYEPDNTTRNVIGSVILVRKDSPIILPNELIGKHVGAVAPDAFGGYLLGYKALQQEGIVPDKDFTLRFTGFPADALLYLLRDGDINAAIVPVCLLENMDNEGLISKSDYRPIITHQSQAPCLTSTPLYPNWSFAALDTVPDQLVDKVTRILLTDDNNPMKWGAPASHAQVEALLKDVNQHPRQREFWQDVKSWAIQHRFIIILSFCIILFLILNQVWISYLVRRRSLQLEQAHRHLHQQKDALEQAQRLNMLGEMASGFAHELNQPLCAIKSYAQGSLIRLQKENKTHPLLPALQQIDKQAQRGADIIRNLRLWVGKQTPNSDSITLSEQNIAQCIQHIWSLLGVVEKYPQVSLKTDINKDDTLWLPETLLEQILSNIMTNSLQAGASELKISTHKAPERLLIIIEDDAGGMSNTQLEQPFSPFQTTKIEGLGLGLVICQRLLLSQNADIRIENQQNEKNKKGLKITLIFPKKNK</sequence>
<proteinExistence type="predicted"/>
<accession>A0A198GGK0</accession>
<comment type="caution">
    <text evidence="11">The sequence shown here is derived from an EMBL/GenBank/DDBJ whole genome shotgun (WGS) entry which is preliminary data.</text>
</comment>
<keyword evidence="7" id="KW-0067">ATP-binding</keyword>
<dbReference type="SMART" id="SM00388">
    <property type="entry name" value="HisKA"/>
    <property type="match status" value="1"/>
</dbReference>
<evidence type="ECO:0000256" key="1">
    <source>
        <dbReference type="ARBA" id="ARBA00000085"/>
    </source>
</evidence>
<keyword evidence="5" id="KW-0547">Nucleotide-binding</keyword>
<dbReference type="EMBL" id="LXEN01000022">
    <property type="protein sequence ID" value="OAT36228.1"/>
    <property type="molecule type" value="Genomic_DNA"/>
</dbReference>
<comment type="catalytic activity">
    <reaction evidence="1">
        <text>ATP + protein L-histidine = ADP + protein N-phospho-L-histidine.</text>
        <dbReference type="EC" id="2.7.13.3"/>
    </reaction>
</comment>
<dbReference type="AlphaFoldDB" id="A0A198GGK0"/>
<dbReference type="Gene3D" id="3.40.190.10">
    <property type="entry name" value="Periplasmic binding protein-like II"/>
    <property type="match status" value="2"/>
</dbReference>
<dbReference type="InterPro" id="IPR003661">
    <property type="entry name" value="HisK_dim/P_dom"/>
</dbReference>
<evidence type="ECO:0000256" key="2">
    <source>
        <dbReference type="ARBA" id="ARBA00012438"/>
    </source>
</evidence>
<feature type="transmembrane region" description="Helical" evidence="9">
    <location>
        <begin position="304"/>
        <end position="327"/>
    </location>
</feature>
<dbReference type="EC" id="2.7.13.3" evidence="2"/>
<feature type="non-terminal residue" evidence="11">
    <location>
        <position position="1"/>
    </location>
</feature>
<dbReference type="Gene3D" id="3.30.565.10">
    <property type="entry name" value="Histidine kinase-like ATPase, C-terminal domain"/>
    <property type="match status" value="1"/>
</dbReference>
<keyword evidence="9" id="KW-0472">Membrane</keyword>
<dbReference type="SUPFAM" id="SSF47384">
    <property type="entry name" value="Homodimeric domain of signal transducing histidine kinase"/>
    <property type="match status" value="1"/>
</dbReference>
<dbReference type="SMART" id="SM00387">
    <property type="entry name" value="HATPase_c"/>
    <property type="match status" value="1"/>
</dbReference>
<evidence type="ECO:0000313" key="11">
    <source>
        <dbReference type="EMBL" id="OAT36228.1"/>
    </source>
</evidence>
<keyword evidence="9" id="KW-1133">Transmembrane helix</keyword>
<dbReference type="SUPFAM" id="SSF55874">
    <property type="entry name" value="ATPase domain of HSP90 chaperone/DNA topoisomerase II/histidine kinase"/>
    <property type="match status" value="1"/>
</dbReference>
<dbReference type="GO" id="GO:0000155">
    <property type="term" value="F:phosphorelay sensor kinase activity"/>
    <property type="evidence" value="ECO:0007669"/>
    <property type="project" value="InterPro"/>
</dbReference>
<dbReference type="PROSITE" id="PS50109">
    <property type="entry name" value="HIS_KIN"/>
    <property type="match status" value="1"/>
</dbReference>
<dbReference type="GO" id="GO:0005524">
    <property type="term" value="F:ATP binding"/>
    <property type="evidence" value="ECO:0007669"/>
    <property type="project" value="UniProtKB-KW"/>
</dbReference>
<name>A0A198GGK0_9GAMM</name>
<feature type="domain" description="Histidine kinase" evidence="10">
    <location>
        <begin position="363"/>
        <end position="579"/>
    </location>
</feature>
<dbReference type="CDD" id="cd00082">
    <property type="entry name" value="HisKA"/>
    <property type="match status" value="1"/>
</dbReference>
<dbReference type="InterPro" id="IPR036097">
    <property type="entry name" value="HisK_dim/P_sf"/>
</dbReference>
<evidence type="ECO:0000256" key="7">
    <source>
        <dbReference type="ARBA" id="ARBA00022840"/>
    </source>
</evidence>
<evidence type="ECO:0000313" key="12">
    <source>
        <dbReference type="Proteomes" id="UP000094023"/>
    </source>
</evidence>
<dbReference type="InterPro" id="IPR036890">
    <property type="entry name" value="HATPase_C_sf"/>
</dbReference>
<evidence type="ECO:0000256" key="9">
    <source>
        <dbReference type="SAM" id="Phobius"/>
    </source>
</evidence>
<dbReference type="SUPFAM" id="SSF53850">
    <property type="entry name" value="Periplasmic binding protein-like II"/>
    <property type="match status" value="1"/>
</dbReference>
<dbReference type="Gene3D" id="1.10.287.130">
    <property type="match status" value="1"/>
</dbReference>
<evidence type="ECO:0000256" key="5">
    <source>
        <dbReference type="ARBA" id="ARBA00022741"/>
    </source>
</evidence>
<dbReference type="PANTHER" id="PTHR43065">
    <property type="entry name" value="SENSOR HISTIDINE KINASE"/>
    <property type="match status" value="1"/>
</dbReference>
<evidence type="ECO:0000256" key="8">
    <source>
        <dbReference type="ARBA" id="ARBA00023012"/>
    </source>
</evidence>
<dbReference type="STRING" id="1354337.M983_0525"/>
<evidence type="ECO:0000256" key="6">
    <source>
        <dbReference type="ARBA" id="ARBA00022777"/>
    </source>
</evidence>
<keyword evidence="6 11" id="KW-0418">Kinase</keyword>
<reference evidence="11 12" key="1">
    <citation type="submission" date="2016-04" db="EMBL/GenBank/DDBJ databases">
        <title>ATOL: Assembling a taxonomically balanced genome-scale reconstruction of the evolutionary history of the Enterobacteriaceae.</title>
        <authorList>
            <person name="Plunkett G.III."/>
            <person name="Neeno-Eckwall E.C."/>
            <person name="Glasner J.D."/>
            <person name="Perna N.T."/>
        </authorList>
    </citation>
    <scope>NUCLEOTIDE SEQUENCE [LARGE SCALE GENOMIC DNA]</scope>
    <source>
        <strain evidence="11 12">ATCC 19692</strain>
    </source>
</reference>
<keyword evidence="4" id="KW-0808">Transferase</keyword>
<protein>
    <recommendedName>
        <fullName evidence="2">histidine kinase</fullName>
        <ecNumber evidence="2">2.7.13.3</ecNumber>
    </recommendedName>
</protein>
<dbReference type="Pfam" id="PF02518">
    <property type="entry name" value="HATPase_c"/>
    <property type="match status" value="1"/>
</dbReference>
<dbReference type="Proteomes" id="UP000094023">
    <property type="component" value="Unassembled WGS sequence"/>
</dbReference>
<dbReference type="Pfam" id="PF00512">
    <property type="entry name" value="HisKA"/>
    <property type="match status" value="1"/>
</dbReference>
<evidence type="ECO:0000259" key="10">
    <source>
        <dbReference type="PROSITE" id="PS50109"/>
    </source>
</evidence>
<dbReference type="InterPro" id="IPR003594">
    <property type="entry name" value="HATPase_dom"/>
</dbReference>
<keyword evidence="8" id="KW-0902">Two-component regulatory system</keyword>
<dbReference type="NCBIfam" id="NF040750">
    <property type="entry name" value="tetrathio_HK"/>
    <property type="match status" value="1"/>
</dbReference>
<keyword evidence="9" id="KW-0812">Transmembrane</keyword>
<keyword evidence="3" id="KW-0597">Phosphoprotein</keyword>
<organism evidence="11 12">
    <name type="scientific">Proteus myxofaciens ATCC 19692</name>
    <dbReference type="NCBI Taxonomy" id="1354337"/>
    <lineage>
        <taxon>Bacteria</taxon>
        <taxon>Pseudomonadati</taxon>
        <taxon>Pseudomonadota</taxon>
        <taxon>Gammaproteobacteria</taxon>
        <taxon>Enterobacterales</taxon>
        <taxon>Morganellaceae</taxon>
        <taxon>Proteus</taxon>
    </lineage>
</organism>
<dbReference type="InterPro" id="IPR005467">
    <property type="entry name" value="His_kinase_dom"/>
</dbReference>
<evidence type="ECO:0000256" key="3">
    <source>
        <dbReference type="ARBA" id="ARBA00022553"/>
    </source>
</evidence>
<dbReference type="PANTHER" id="PTHR43065:SF10">
    <property type="entry name" value="PEROXIDE STRESS-ACTIVATED HISTIDINE KINASE MAK3"/>
    <property type="match status" value="1"/>
</dbReference>